<keyword evidence="1 2" id="KW-0238">DNA-binding</keyword>
<dbReference type="Gene3D" id="1.10.10.60">
    <property type="entry name" value="Homeodomain-like"/>
    <property type="match status" value="1"/>
</dbReference>
<dbReference type="InterPro" id="IPR009057">
    <property type="entry name" value="Homeodomain-like_sf"/>
</dbReference>
<dbReference type="Pfam" id="PF00440">
    <property type="entry name" value="TetR_N"/>
    <property type="match status" value="1"/>
</dbReference>
<evidence type="ECO:0000313" key="4">
    <source>
        <dbReference type="EMBL" id="TDV42208.1"/>
    </source>
</evidence>
<dbReference type="InterPro" id="IPR001647">
    <property type="entry name" value="HTH_TetR"/>
</dbReference>
<protein>
    <submittedName>
        <fullName evidence="4">TetR family transcriptional regulator</fullName>
    </submittedName>
</protein>
<evidence type="ECO:0000313" key="5">
    <source>
        <dbReference type="Proteomes" id="UP000294927"/>
    </source>
</evidence>
<dbReference type="GO" id="GO:0003677">
    <property type="term" value="F:DNA binding"/>
    <property type="evidence" value="ECO:0007669"/>
    <property type="project" value="UniProtKB-UniRule"/>
</dbReference>
<evidence type="ECO:0000259" key="3">
    <source>
        <dbReference type="PROSITE" id="PS50977"/>
    </source>
</evidence>
<dbReference type="AlphaFoldDB" id="A0A4R7UZ47"/>
<sequence>MSAYLRRVSIRVECRKLTAMSLRDRKRARTRQALVEAATDLFQRKGYDETTIADIAAAAEIGTRTFFSYFATKEELLFPESDARVAATLDAIANKAPDEGPIAVLLRALTTASEASDDMVSPLAALRTRLIGTVPSVRGRALQMQLDAQREIAGHLAEAFPEQLDEVSAAALTGAFVGALTGALQVLLDGVEHADPKAMKTALQAAADVALAPWREYLS</sequence>
<dbReference type="EMBL" id="SOCP01000018">
    <property type="protein sequence ID" value="TDV42208.1"/>
    <property type="molecule type" value="Genomic_DNA"/>
</dbReference>
<dbReference type="Proteomes" id="UP000294927">
    <property type="component" value="Unassembled WGS sequence"/>
</dbReference>
<dbReference type="InterPro" id="IPR041347">
    <property type="entry name" value="MftR_C"/>
</dbReference>
<name>A0A4R7UZ47_9PSEU</name>
<comment type="caution">
    <text evidence="4">The sequence shown here is derived from an EMBL/GenBank/DDBJ whole genome shotgun (WGS) entry which is preliminary data.</text>
</comment>
<dbReference type="Gene3D" id="1.10.357.10">
    <property type="entry name" value="Tetracycline Repressor, domain 2"/>
    <property type="match status" value="1"/>
</dbReference>
<dbReference type="PANTHER" id="PTHR43479">
    <property type="entry name" value="ACREF/ENVCD OPERON REPRESSOR-RELATED"/>
    <property type="match status" value="1"/>
</dbReference>
<feature type="DNA-binding region" description="H-T-H motif" evidence="2">
    <location>
        <begin position="51"/>
        <end position="70"/>
    </location>
</feature>
<evidence type="ECO:0000256" key="1">
    <source>
        <dbReference type="ARBA" id="ARBA00023125"/>
    </source>
</evidence>
<dbReference type="PROSITE" id="PS50977">
    <property type="entry name" value="HTH_TETR_2"/>
    <property type="match status" value="1"/>
</dbReference>
<dbReference type="InterPro" id="IPR023772">
    <property type="entry name" value="DNA-bd_HTH_TetR-type_CS"/>
</dbReference>
<dbReference type="SUPFAM" id="SSF46689">
    <property type="entry name" value="Homeodomain-like"/>
    <property type="match status" value="1"/>
</dbReference>
<dbReference type="PROSITE" id="PS01081">
    <property type="entry name" value="HTH_TETR_1"/>
    <property type="match status" value="1"/>
</dbReference>
<gene>
    <name evidence="4" type="ORF">CLV71_11878</name>
</gene>
<keyword evidence="5" id="KW-1185">Reference proteome</keyword>
<reference evidence="4 5" key="1">
    <citation type="submission" date="2019-03" db="EMBL/GenBank/DDBJ databases">
        <title>Genomic Encyclopedia of Archaeal and Bacterial Type Strains, Phase II (KMG-II): from individual species to whole genera.</title>
        <authorList>
            <person name="Goeker M."/>
        </authorList>
    </citation>
    <scope>NUCLEOTIDE SEQUENCE [LARGE SCALE GENOMIC DNA]</scope>
    <source>
        <strain evidence="4 5">DSM 45499</strain>
    </source>
</reference>
<evidence type="ECO:0000256" key="2">
    <source>
        <dbReference type="PROSITE-ProRule" id="PRU00335"/>
    </source>
</evidence>
<accession>A0A4R7UZ47</accession>
<proteinExistence type="predicted"/>
<feature type="domain" description="HTH tetR-type" evidence="3">
    <location>
        <begin position="28"/>
        <end position="88"/>
    </location>
</feature>
<dbReference type="InterPro" id="IPR050624">
    <property type="entry name" value="HTH-type_Tx_Regulator"/>
</dbReference>
<organism evidence="4 5">
    <name type="scientific">Actinophytocola oryzae</name>
    <dbReference type="NCBI Taxonomy" id="502181"/>
    <lineage>
        <taxon>Bacteria</taxon>
        <taxon>Bacillati</taxon>
        <taxon>Actinomycetota</taxon>
        <taxon>Actinomycetes</taxon>
        <taxon>Pseudonocardiales</taxon>
        <taxon>Pseudonocardiaceae</taxon>
    </lineage>
</organism>
<dbReference type="PANTHER" id="PTHR43479:SF11">
    <property type="entry name" value="ACREF_ENVCD OPERON REPRESSOR-RELATED"/>
    <property type="match status" value="1"/>
</dbReference>
<dbReference type="PRINTS" id="PR00455">
    <property type="entry name" value="HTHTETR"/>
</dbReference>
<dbReference type="Pfam" id="PF17754">
    <property type="entry name" value="TetR_C_14"/>
    <property type="match status" value="1"/>
</dbReference>